<gene>
    <name evidence="1" type="ORF">GIB67_042051</name>
</gene>
<reference evidence="1 2" key="1">
    <citation type="journal article" date="2020" name="IScience">
        <title>Genome Sequencing of the Endangered Kingdonia uniflora (Circaeasteraceae, Ranunculales) Reveals Potential Mechanisms of Evolutionary Specialization.</title>
        <authorList>
            <person name="Sun Y."/>
            <person name="Deng T."/>
            <person name="Zhang A."/>
            <person name="Moore M.J."/>
            <person name="Landis J.B."/>
            <person name="Lin N."/>
            <person name="Zhang H."/>
            <person name="Zhang X."/>
            <person name="Huang J."/>
            <person name="Zhang X."/>
            <person name="Sun H."/>
            <person name="Wang H."/>
        </authorList>
    </citation>
    <scope>NUCLEOTIDE SEQUENCE [LARGE SCALE GENOMIC DNA]</scope>
    <source>
        <strain evidence="1">TB1705</strain>
        <tissue evidence="1">Leaf</tissue>
    </source>
</reference>
<evidence type="ECO:0000313" key="1">
    <source>
        <dbReference type="EMBL" id="KAF6158970.1"/>
    </source>
</evidence>
<sequence>MPSFGIPVASSQAVLLKVRASADGNADAIRRVNSSYPLMDGMILVSSHLPIILRHWICFEDSGQYYETLSTILLEHRSRKQSKYSGAGTYN</sequence>
<keyword evidence="2" id="KW-1185">Reference proteome</keyword>
<protein>
    <submittedName>
        <fullName evidence="1">Uncharacterized protein</fullName>
    </submittedName>
</protein>
<name>A0A7J7MW13_9MAGN</name>
<evidence type="ECO:0000313" key="2">
    <source>
        <dbReference type="Proteomes" id="UP000541444"/>
    </source>
</evidence>
<dbReference type="OrthoDB" id="78652at2759"/>
<dbReference type="EMBL" id="JACGCM010001210">
    <property type="protein sequence ID" value="KAF6158970.1"/>
    <property type="molecule type" value="Genomic_DNA"/>
</dbReference>
<accession>A0A7J7MW13</accession>
<dbReference type="AlphaFoldDB" id="A0A7J7MW13"/>
<dbReference type="Proteomes" id="UP000541444">
    <property type="component" value="Unassembled WGS sequence"/>
</dbReference>
<comment type="caution">
    <text evidence="1">The sequence shown here is derived from an EMBL/GenBank/DDBJ whole genome shotgun (WGS) entry which is preliminary data.</text>
</comment>
<organism evidence="1 2">
    <name type="scientific">Kingdonia uniflora</name>
    <dbReference type="NCBI Taxonomy" id="39325"/>
    <lineage>
        <taxon>Eukaryota</taxon>
        <taxon>Viridiplantae</taxon>
        <taxon>Streptophyta</taxon>
        <taxon>Embryophyta</taxon>
        <taxon>Tracheophyta</taxon>
        <taxon>Spermatophyta</taxon>
        <taxon>Magnoliopsida</taxon>
        <taxon>Ranunculales</taxon>
        <taxon>Circaeasteraceae</taxon>
        <taxon>Kingdonia</taxon>
    </lineage>
</organism>
<proteinExistence type="predicted"/>